<evidence type="ECO:0000256" key="2">
    <source>
        <dbReference type="ARBA" id="ARBA00022980"/>
    </source>
</evidence>
<dbReference type="InterPro" id="IPR030878">
    <property type="entry name" value="Ribosomal_uL15"/>
</dbReference>
<proteinExistence type="inferred from homology"/>
<dbReference type="InterPro" id="IPR036227">
    <property type="entry name" value="Ribosomal_uL15/eL18_sf"/>
</dbReference>
<evidence type="ECO:0000259" key="5">
    <source>
        <dbReference type="Pfam" id="PF00828"/>
    </source>
</evidence>
<keyword evidence="7" id="KW-1185">Reference proteome</keyword>
<evidence type="ECO:0000313" key="6">
    <source>
        <dbReference type="EMBL" id="QJC27366.1"/>
    </source>
</evidence>
<dbReference type="GO" id="GO:0019843">
    <property type="term" value="F:rRNA binding"/>
    <property type="evidence" value="ECO:0007669"/>
    <property type="project" value="UniProtKB-UniRule"/>
</dbReference>
<dbReference type="PANTHER" id="PTHR12934:SF11">
    <property type="entry name" value="LARGE RIBOSOMAL SUBUNIT PROTEIN UL15M"/>
    <property type="match status" value="1"/>
</dbReference>
<dbReference type="HAMAP" id="MF_01341">
    <property type="entry name" value="Ribosomal_uL15"/>
    <property type="match status" value="1"/>
</dbReference>
<evidence type="ECO:0000256" key="4">
    <source>
        <dbReference type="HAMAP-Rule" id="MF_01341"/>
    </source>
</evidence>
<gene>
    <name evidence="4 6" type="primary">rplO</name>
    <name evidence="6" type="ORF">ANPL_01285</name>
</gene>
<dbReference type="InterPro" id="IPR005749">
    <property type="entry name" value="Ribosomal_uL15_bac-type"/>
</dbReference>
<keyword evidence="4" id="KW-0699">rRNA-binding</keyword>
<comment type="function">
    <text evidence="4">Binds to the 23S rRNA.</text>
</comment>
<dbReference type="GO" id="GO:0015934">
    <property type="term" value="C:large ribosomal subunit"/>
    <property type="evidence" value="ECO:0007669"/>
    <property type="project" value="InterPro"/>
</dbReference>
<keyword evidence="2 4" id="KW-0689">Ribosomal protein</keyword>
<evidence type="ECO:0000256" key="3">
    <source>
        <dbReference type="ARBA" id="ARBA00023274"/>
    </source>
</evidence>
<dbReference type="Proteomes" id="UP000500930">
    <property type="component" value="Chromosome"/>
</dbReference>
<comment type="subunit">
    <text evidence="4">Part of the 50S ribosomal subunit.</text>
</comment>
<dbReference type="EMBL" id="CP046391">
    <property type="protein sequence ID" value="QJC27366.1"/>
    <property type="molecule type" value="Genomic_DNA"/>
</dbReference>
<name>A0A858PXN8_9RICK</name>
<feature type="domain" description="Large ribosomal subunit protein uL15/eL18" evidence="5">
    <location>
        <begin position="82"/>
        <end position="148"/>
    </location>
</feature>
<comment type="similarity">
    <text evidence="1 4">Belongs to the universal ribosomal protein uL15 family.</text>
</comment>
<accession>A0A858PXN8</accession>
<dbReference type="NCBIfam" id="TIGR01071">
    <property type="entry name" value="rplO_bact"/>
    <property type="match status" value="1"/>
</dbReference>
<dbReference type="Pfam" id="PF00828">
    <property type="entry name" value="Ribosomal_L27A"/>
    <property type="match status" value="1"/>
</dbReference>
<dbReference type="KEGG" id="aplt:ANPL_01285"/>
<sequence length="153" mass="16530">MRLGVSVMKLNELFSGVSRLKGRKVLGRGLGCGKGKTSGRGHKGQKARAGCSVKGFEGGQQSIFTRLPKRGFKSFTRKEYEVVNLSVLQRLVDEKKIDKKAVVSKELLAQLGVISSVKSRVKVLGHGSLKAKMSIQCDAISKTAAERVSLPES</sequence>
<keyword evidence="4" id="KW-0694">RNA-binding</keyword>
<dbReference type="PANTHER" id="PTHR12934">
    <property type="entry name" value="50S RIBOSOMAL PROTEIN L15"/>
    <property type="match status" value="1"/>
</dbReference>
<dbReference type="InterPro" id="IPR021131">
    <property type="entry name" value="Ribosomal_uL15/eL18"/>
</dbReference>
<dbReference type="Gene3D" id="3.100.10.10">
    <property type="match status" value="1"/>
</dbReference>
<reference evidence="6 7" key="1">
    <citation type="journal article" date="2020" name="Pathogens">
        <title>First Whole Genome Sequence of Anaplasma platys, an Obligate Intracellular Rickettsial Pathogen of Dogs.</title>
        <authorList>
            <person name="Llanes A."/>
            <person name="Rajeev S."/>
        </authorList>
    </citation>
    <scope>NUCLEOTIDE SEQUENCE [LARGE SCALE GENOMIC DNA]</scope>
    <source>
        <strain evidence="6 7">S3</strain>
    </source>
</reference>
<dbReference type="GO" id="GO:0003735">
    <property type="term" value="F:structural constituent of ribosome"/>
    <property type="evidence" value="ECO:0007669"/>
    <property type="project" value="InterPro"/>
</dbReference>
<dbReference type="AlphaFoldDB" id="A0A858PXN8"/>
<keyword evidence="3 4" id="KW-0687">Ribonucleoprotein</keyword>
<dbReference type="SUPFAM" id="SSF52080">
    <property type="entry name" value="Ribosomal proteins L15p and L18e"/>
    <property type="match status" value="1"/>
</dbReference>
<evidence type="ECO:0000313" key="7">
    <source>
        <dbReference type="Proteomes" id="UP000500930"/>
    </source>
</evidence>
<organism evidence="6 7">
    <name type="scientific">Anaplasma platys</name>
    <dbReference type="NCBI Taxonomy" id="949"/>
    <lineage>
        <taxon>Bacteria</taxon>
        <taxon>Pseudomonadati</taxon>
        <taxon>Pseudomonadota</taxon>
        <taxon>Alphaproteobacteria</taxon>
        <taxon>Rickettsiales</taxon>
        <taxon>Anaplasmataceae</taxon>
        <taxon>Anaplasma</taxon>
    </lineage>
</organism>
<dbReference type="GO" id="GO:0006412">
    <property type="term" value="P:translation"/>
    <property type="evidence" value="ECO:0007669"/>
    <property type="project" value="UniProtKB-UniRule"/>
</dbReference>
<evidence type="ECO:0000256" key="1">
    <source>
        <dbReference type="ARBA" id="ARBA00007320"/>
    </source>
</evidence>
<protein>
    <recommendedName>
        <fullName evidence="4">Large ribosomal subunit protein uL15</fullName>
    </recommendedName>
</protein>